<dbReference type="AlphaFoldDB" id="A0A1R3HD78"/>
<protein>
    <submittedName>
        <fullName evidence="1">Uncharacterized protein</fullName>
    </submittedName>
</protein>
<organism evidence="1 2">
    <name type="scientific">Corchorus capsularis</name>
    <name type="common">Jute</name>
    <dbReference type="NCBI Taxonomy" id="210143"/>
    <lineage>
        <taxon>Eukaryota</taxon>
        <taxon>Viridiplantae</taxon>
        <taxon>Streptophyta</taxon>
        <taxon>Embryophyta</taxon>
        <taxon>Tracheophyta</taxon>
        <taxon>Spermatophyta</taxon>
        <taxon>Magnoliopsida</taxon>
        <taxon>eudicotyledons</taxon>
        <taxon>Gunneridae</taxon>
        <taxon>Pentapetalae</taxon>
        <taxon>rosids</taxon>
        <taxon>malvids</taxon>
        <taxon>Malvales</taxon>
        <taxon>Malvaceae</taxon>
        <taxon>Grewioideae</taxon>
        <taxon>Apeibeae</taxon>
        <taxon>Corchorus</taxon>
    </lineage>
</organism>
<gene>
    <name evidence="1" type="ORF">CCACVL1_19995</name>
</gene>
<evidence type="ECO:0000313" key="1">
    <source>
        <dbReference type="EMBL" id="OMO68289.1"/>
    </source>
</evidence>
<dbReference type="PANTHER" id="PTHR35722">
    <property type="entry name" value="MAL D 1-ASSOCIATED PROTEIN"/>
    <property type="match status" value="1"/>
</dbReference>
<dbReference type="Gramene" id="OMO68289">
    <property type="protein sequence ID" value="OMO68289"/>
    <property type="gene ID" value="CCACVL1_19995"/>
</dbReference>
<keyword evidence="2" id="KW-1185">Reference proteome</keyword>
<evidence type="ECO:0000313" key="2">
    <source>
        <dbReference type="Proteomes" id="UP000188268"/>
    </source>
</evidence>
<name>A0A1R3HD78_COCAP</name>
<proteinExistence type="predicted"/>
<dbReference type="EMBL" id="AWWV01012217">
    <property type="protein sequence ID" value="OMO68289.1"/>
    <property type="molecule type" value="Genomic_DNA"/>
</dbReference>
<dbReference type="STRING" id="210143.A0A1R3HD78"/>
<dbReference type="PANTHER" id="PTHR35722:SF1">
    <property type="entry name" value="MAL D 1-ASSOCIATED PROTEIN"/>
    <property type="match status" value="1"/>
</dbReference>
<dbReference type="OrthoDB" id="1914474at2759"/>
<accession>A0A1R3HD78</accession>
<dbReference type="Proteomes" id="UP000188268">
    <property type="component" value="Unassembled WGS sequence"/>
</dbReference>
<sequence>KPFRLHFSSGYGSSFWGFLFKDEPYDAVETTARDGDRCTTSKSIRMQCKTEEVKPRKFIRKCEKTEEVLKQCVGRLVIMARIMCLPF</sequence>
<reference evidence="1 2" key="1">
    <citation type="submission" date="2013-09" db="EMBL/GenBank/DDBJ databases">
        <title>Corchorus capsularis genome sequencing.</title>
        <authorList>
            <person name="Alam M."/>
            <person name="Haque M.S."/>
            <person name="Islam M.S."/>
            <person name="Emdad E.M."/>
            <person name="Islam M.M."/>
            <person name="Ahmed B."/>
            <person name="Halim A."/>
            <person name="Hossen Q.M.M."/>
            <person name="Hossain M.Z."/>
            <person name="Ahmed R."/>
            <person name="Khan M.M."/>
            <person name="Islam R."/>
            <person name="Rashid M.M."/>
            <person name="Khan S.A."/>
            <person name="Rahman M.S."/>
            <person name="Alam M."/>
        </authorList>
    </citation>
    <scope>NUCLEOTIDE SEQUENCE [LARGE SCALE GENOMIC DNA]</scope>
    <source>
        <strain evidence="2">cv. CVL-1</strain>
        <tissue evidence="1">Whole seedling</tissue>
    </source>
</reference>
<dbReference type="InterPro" id="IPR053346">
    <property type="entry name" value="Fra_a_1-associated"/>
</dbReference>
<feature type="non-terminal residue" evidence="1">
    <location>
        <position position="1"/>
    </location>
</feature>
<comment type="caution">
    <text evidence="1">The sequence shown here is derived from an EMBL/GenBank/DDBJ whole genome shotgun (WGS) entry which is preliminary data.</text>
</comment>